<protein>
    <recommendedName>
        <fullName evidence="1">Magnesium transporter MgtE intracellular domain-containing protein</fullName>
    </recommendedName>
</protein>
<accession>X1AEU7</accession>
<evidence type="ECO:0000313" key="2">
    <source>
        <dbReference type="EMBL" id="GAG71243.1"/>
    </source>
</evidence>
<proteinExistence type="predicted"/>
<dbReference type="PANTHER" id="PTHR43773">
    <property type="entry name" value="MAGNESIUM TRANSPORTER MGTE"/>
    <property type="match status" value="1"/>
</dbReference>
<dbReference type="Pfam" id="PF03448">
    <property type="entry name" value="MgtE_N"/>
    <property type="match status" value="1"/>
</dbReference>
<feature type="non-terminal residue" evidence="2">
    <location>
        <position position="291"/>
    </location>
</feature>
<dbReference type="SUPFAM" id="SSF158791">
    <property type="entry name" value="MgtE N-terminal domain-like"/>
    <property type="match status" value="1"/>
</dbReference>
<dbReference type="EMBL" id="BART01004470">
    <property type="protein sequence ID" value="GAG71243.1"/>
    <property type="molecule type" value="Genomic_DNA"/>
</dbReference>
<dbReference type="SUPFAM" id="SSF75005">
    <property type="entry name" value="Arabinanase/levansucrase/invertase"/>
    <property type="match status" value="1"/>
</dbReference>
<dbReference type="GO" id="GO:0016020">
    <property type="term" value="C:membrane"/>
    <property type="evidence" value="ECO:0007669"/>
    <property type="project" value="InterPro"/>
</dbReference>
<feature type="non-terminal residue" evidence="2">
    <location>
        <position position="1"/>
    </location>
</feature>
<dbReference type="InterPro" id="IPR006669">
    <property type="entry name" value="MgtE_transporter"/>
</dbReference>
<dbReference type="Gene3D" id="2.115.10.20">
    <property type="entry name" value="Glycosyl hydrolase domain, family 43"/>
    <property type="match status" value="1"/>
</dbReference>
<dbReference type="InterPro" id="IPR006668">
    <property type="entry name" value="Mg_transptr_MgtE_intracell_dom"/>
</dbReference>
<dbReference type="InterPro" id="IPR038076">
    <property type="entry name" value="MgtE_N_sf"/>
</dbReference>
<dbReference type="InterPro" id="IPR023296">
    <property type="entry name" value="Glyco_hydro_beta-prop_sf"/>
</dbReference>
<sequence>YATWDGDPNNDWTKVNSEVLAGNSTNIFDSVADPSVIKAGGSYEMWYTNGTTDLNQADLQTLLDEIIGLGPAALWNTLKTDGLADFLLDLFALNIDAIKAVLDDTSTVIGYATSSDGETWIVRSAQHLAGGGSPWSSVAAPSVTKTGSKYEMWYTEGIDDLSLLDLWDLALGGDLPIGYAYYVPYTPPGPGPAPAAPLTAEDIEGMDPDDAADALAEIDPDDAADIMEEIDPDDAADIFEEMDSGDAADIVEEMDPDDAAAIVEEMDPGDAADIFEEMDIDDAAAVMEELT</sequence>
<dbReference type="PANTHER" id="PTHR43773:SF1">
    <property type="entry name" value="MAGNESIUM TRANSPORTER MGTE"/>
    <property type="match status" value="1"/>
</dbReference>
<organism evidence="2">
    <name type="scientific">marine sediment metagenome</name>
    <dbReference type="NCBI Taxonomy" id="412755"/>
    <lineage>
        <taxon>unclassified sequences</taxon>
        <taxon>metagenomes</taxon>
        <taxon>ecological metagenomes</taxon>
    </lineage>
</organism>
<gene>
    <name evidence="2" type="ORF">S01H4_11193</name>
</gene>
<reference evidence="2" key="1">
    <citation type="journal article" date="2014" name="Front. Microbiol.">
        <title>High frequency of phylogenetically diverse reductive dehalogenase-homologous genes in deep subseafloor sedimentary metagenomes.</title>
        <authorList>
            <person name="Kawai M."/>
            <person name="Futagami T."/>
            <person name="Toyoda A."/>
            <person name="Takaki Y."/>
            <person name="Nishi S."/>
            <person name="Hori S."/>
            <person name="Arai W."/>
            <person name="Tsubouchi T."/>
            <person name="Morono Y."/>
            <person name="Uchiyama I."/>
            <person name="Ito T."/>
            <person name="Fujiyama A."/>
            <person name="Inagaki F."/>
            <person name="Takami H."/>
        </authorList>
    </citation>
    <scope>NUCLEOTIDE SEQUENCE</scope>
    <source>
        <strain evidence="2">Expedition CK06-06</strain>
    </source>
</reference>
<feature type="domain" description="Magnesium transporter MgtE intracellular" evidence="1">
    <location>
        <begin position="206"/>
        <end position="290"/>
    </location>
</feature>
<comment type="caution">
    <text evidence="2">The sequence shown here is derived from an EMBL/GenBank/DDBJ whole genome shotgun (WGS) entry which is preliminary data.</text>
</comment>
<dbReference type="Gene3D" id="1.25.60.10">
    <property type="entry name" value="MgtE N-terminal domain-like"/>
    <property type="match status" value="1"/>
</dbReference>
<dbReference type="AlphaFoldDB" id="X1AEU7"/>
<dbReference type="GO" id="GO:0015095">
    <property type="term" value="F:magnesium ion transmembrane transporter activity"/>
    <property type="evidence" value="ECO:0007669"/>
    <property type="project" value="InterPro"/>
</dbReference>
<name>X1AEU7_9ZZZZ</name>
<evidence type="ECO:0000259" key="1">
    <source>
        <dbReference type="SMART" id="SM00924"/>
    </source>
</evidence>
<dbReference type="SMART" id="SM00924">
    <property type="entry name" value="MgtE_N"/>
    <property type="match status" value="1"/>
</dbReference>